<reference evidence="8 9" key="1">
    <citation type="journal article" date="2019" name="Sci. Rep.">
        <title>Comparative genomics of chytrid fungi reveal insights into the obligate biotrophic and pathogenic lifestyle of Synchytrium endobioticum.</title>
        <authorList>
            <person name="van de Vossenberg B.T.L.H."/>
            <person name="Warris S."/>
            <person name="Nguyen H.D.T."/>
            <person name="van Gent-Pelzer M.P.E."/>
            <person name="Joly D.L."/>
            <person name="van de Geest H.C."/>
            <person name="Bonants P.J.M."/>
            <person name="Smith D.S."/>
            <person name="Levesque C.A."/>
            <person name="van der Lee T.A.J."/>
        </authorList>
    </citation>
    <scope>NUCLEOTIDE SEQUENCE [LARGE SCALE GENOMIC DNA]</scope>
    <source>
        <strain evidence="8 9">JEL517</strain>
    </source>
</reference>
<dbReference type="PANTHER" id="PTHR21382">
    <property type="entry name" value="NADH-UBIQUINONE OXIDOREDUCTASE SUBUNIT"/>
    <property type="match status" value="1"/>
</dbReference>
<keyword evidence="9" id="KW-1185">Reference proteome</keyword>
<keyword evidence="3" id="KW-0999">Mitochondrion inner membrane</keyword>
<gene>
    <name evidence="8" type="ORF">SmJEL517_g02816</name>
</gene>
<evidence type="ECO:0000256" key="2">
    <source>
        <dbReference type="ARBA" id="ARBA00022692"/>
    </source>
</evidence>
<dbReference type="GO" id="GO:0006120">
    <property type="term" value="P:mitochondrial electron transport, NADH to ubiquinone"/>
    <property type="evidence" value="ECO:0007669"/>
    <property type="project" value="InterPro"/>
</dbReference>
<dbReference type="RefSeq" id="XP_031025284.1">
    <property type="nucleotide sequence ID" value="XM_031168744.1"/>
</dbReference>
<proteinExistence type="predicted"/>
<evidence type="ECO:0000256" key="4">
    <source>
        <dbReference type="ARBA" id="ARBA00022989"/>
    </source>
</evidence>
<keyword evidence="4 7" id="KW-1133">Transmembrane helix</keyword>
<keyword evidence="5" id="KW-0496">Mitochondrion</keyword>
<feature type="transmembrane region" description="Helical" evidence="7">
    <location>
        <begin position="69"/>
        <end position="90"/>
    </location>
</feature>
<name>A0A507C9B3_9FUNG</name>
<comment type="subcellular location">
    <subcellularLocation>
        <location evidence="1">Mitochondrion inner membrane</location>
        <topology evidence="1">Multi-pass membrane protein</topology>
    </subcellularLocation>
</comment>
<evidence type="ECO:0000313" key="9">
    <source>
        <dbReference type="Proteomes" id="UP000319731"/>
    </source>
</evidence>
<dbReference type="GO" id="GO:0045271">
    <property type="term" value="C:respiratory chain complex I"/>
    <property type="evidence" value="ECO:0007669"/>
    <property type="project" value="InterPro"/>
</dbReference>
<evidence type="ECO:0000256" key="3">
    <source>
        <dbReference type="ARBA" id="ARBA00022792"/>
    </source>
</evidence>
<dbReference type="AlphaFoldDB" id="A0A507C9B3"/>
<evidence type="ECO:0000256" key="1">
    <source>
        <dbReference type="ARBA" id="ARBA00004448"/>
    </source>
</evidence>
<evidence type="ECO:0000313" key="8">
    <source>
        <dbReference type="EMBL" id="TPX34564.1"/>
    </source>
</evidence>
<protein>
    <submittedName>
        <fullName evidence="8">Uncharacterized protein</fullName>
    </submittedName>
</protein>
<dbReference type="EMBL" id="QEAO01000013">
    <property type="protein sequence ID" value="TPX34564.1"/>
    <property type="molecule type" value="Genomic_DNA"/>
</dbReference>
<keyword evidence="6 7" id="KW-0472">Membrane</keyword>
<evidence type="ECO:0000256" key="6">
    <source>
        <dbReference type="ARBA" id="ARBA00023136"/>
    </source>
</evidence>
<dbReference type="GeneID" id="42004041"/>
<feature type="transmembrane region" description="Helical" evidence="7">
    <location>
        <begin position="38"/>
        <end position="57"/>
    </location>
</feature>
<dbReference type="InterPro" id="IPR039205">
    <property type="entry name" value="NDUFA11"/>
</dbReference>
<evidence type="ECO:0000256" key="5">
    <source>
        <dbReference type="ARBA" id="ARBA00023128"/>
    </source>
</evidence>
<dbReference type="OrthoDB" id="1913277at2759"/>
<sequence length="183" mass="19937">MASSNSSQWLYVPDYQRMLLAEDLMEASCASEALKSGVYGVGFGALMAAGSGWWTGLPFRESLPMMGRMGGVVGSIGALTYGTVCISAQVREKDDYINTGVGGFVAGALIGIRAQSLRSVCFYAPMVAAGLAAIDFTGRNMREQESKPYEDKIKRAPFLQWPKRDPFAERWKEIQAREAAKSE</sequence>
<dbReference type="PANTHER" id="PTHR21382:SF1">
    <property type="entry name" value="NADH DEHYDROGENASE [UBIQUINONE] 1 ALPHA SUBCOMPLEX SUBUNIT 11"/>
    <property type="match status" value="1"/>
</dbReference>
<dbReference type="STRING" id="1806994.A0A507C9B3"/>
<dbReference type="Proteomes" id="UP000319731">
    <property type="component" value="Unassembled WGS sequence"/>
</dbReference>
<dbReference type="GO" id="GO:0005743">
    <property type="term" value="C:mitochondrial inner membrane"/>
    <property type="evidence" value="ECO:0007669"/>
    <property type="project" value="UniProtKB-SubCell"/>
</dbReference>
<keyword evidence="2 7" id="KW-0812">Transmembrane</keyword>
<evidence type="ECO:0000256" key="7">
    <source>
        <dbReference type="SAM" id="Phobius"/>
    </source>
</evidence>
<organism evidence="8 9">
    <name type="scientific">Synchytrium microbalum</name>
    <dbReference type="NCBI Taxonomy" id="1806994"/>
    <lineage>
        <taxon>Eukaryota</taxon>
        <taxon>Fungi</taxon>
        <taxon>Fungi incertae sedis</taxon>
        <taxon>Chytridiomycota</taxon>
        <taxon>Chytridiomycota incertae sedis</taxon>
        <taxon>Chytridiomycetes</taxon>
        <taxon>Synchytriales</taxon>
        <taxon>Synchytriaceae</taxon>
        <taxon>Synchytrium</taxon>
    </lineage>
</organism>
<accession>A0A507C9B3</accession>
<comment type="caution">
    <text evidence="8">The sequence shown here is derived from an EMBL/GenBank/DDBJ whole genome shotgun (WGS) entry which is preliminary data.</text>
</comment>